<feature type="transmembrane region" description="Helical" evidence="1">
    <location>
        <begin position="38"/>
        <end position="59"/>
    </location>
</feature>
<evidence type="ECO:0000313" key="3">
    <source>
        <dbReference type="Proteomes" id="UP001596043"/>
    </source>
</evidence>
<feature type="transmembrane region" description="Helical" evidence="1">
    <location>
        <begin position="145"/>
        <end position="163"/>
    </location>
</feature>
<comment type="caution">
    <text evidence="2">The sequence shown here is derived from an EMBL/GenBank/DDBJ whole genome shotgun (WGS) entry which is preliminary data.</text>
</comment>
<accession>A0ABV9HXB8</accession>
<feature type="transmembrane region" description="Helical" evidence="1">
    <location>
        <begin position="71"/>
        <end position="93"/>
    </location>
</feature>
<name>A0ABV9HXB8_9FLAO</name>
<organism evidence="2 3">
    <name type="scientific">Dokdonia ponticola</name>
    <dbReference type="NCBI Taxonomy" id="2041041"/>
    <lineage>
        <taxon>Bacteria</taxon>
        <taxon>Pseudomonadati</taxon>
        <taxon>Bacteroidota</taxon>
        <taxon>Flavobacteriia</taxon>
        <taxon>Flavobacteriales</taxon>
        <taxon>Flavobacteriaceae</taxon>
        <taxon>Dokdonia</taxon>
    </lineage>
</organism>
<keyword evidence="1" id="KW-1133">Transmembrane helix</keyword>
<feature type="transmembrane region" description="Helical" evidence="1">
    <location>
        <begin position="113"/>
        <end position="133"/>
    </location>
</feature>
<dbReference type="Proteomes" id="UP001596043">
    <property type="component" value="Unassembled WGS sequence"/>
</dbReference>
<dbReference type="EMBL" id="JBHSFV010000007">
    <property type="protein sequence ID" value="MFC4634822.1"/>
    <property type="molecule type" value="Genomic_DNA"/>
</dbReference>
<proteinExistence type="predicted"/>
<keyword evidence="1" id="KW-0812">Transmembrane</keyword>
<evidence type="ECO:0000313" key="2">
    <source>
        <dbReference type="EMBL" id="MFC4634822.1"/>
    </source>
</evidence>
<keyword evidence="1" id="KW-0472">Membrane</keyword>
<reference evidence="3" key="1">
    <citation type="journal article" date="2019" name="Int. J. Syst. Evol. Microbiol.">
        <title>The Global Catalogue of Microorganisms (GCM) 10K type strain sequencing project: providing services to taxonomists for standard genome sequencing and annotation.</title>
        <authorList>
            <consortium name="The Broad Institute Genomics Platform"/>
            <consortium name="The Broad Institute Genome Sequencing Center for Infectious Disease"/>
            <person name="Wu L."/>
            <person name="Ma J."/>
        </authorList>
    </citation>
    <scope>NUCLEOTIDE SEQUENCE [LARGE SCALE GENOMIC DNA]</scope>
    <source>
        <strain evidence="3">YJ-61-S</strain>
    </source>
</reference>
<gene>
    <name evidence="2" type="ORF">ACFO3O_12945</name>
</gene>
<sequence>MKSSFLTNSIRFITLLLAQIFVFNNIDFLGYINPYPYVLFILVFPFNANRSLYLCIAFLTGLTLDMFGNSGGIHAAACLFIAYFRPVALRLTFGVSYEYNAIKLPNVSLYERIIYISSLVFIHHLVLFSLEVFNTSNILYILKKTLFTGIFTSILCLLFNILFSSRKE</sequence>
<keyword evidence="3" id="KW-1185">Reference proteome</keyword>
<feature type="transmembrane region" description="Helical" evidence="1">
    <location>
        <begin position="12"/>
        <end position="32"/>
    </location>
</feature>
<evidence type="ECO:0000256" key="1">
    <source>
        <dbReference type="SAM" id="Phobius"/>
    </source>
</evidence>
<protein>
    <submittedName>
        <fullName evidence="2">Rod shape-determining protein MreD</fullName>
    </submittedName>
</protein>
<dbReference type="RefSeq" id="WP_379979452.1">
    <property type="nucleotide sequence ID" value="NZ_JBHSFV010000007.1"/>
</dbReference>